<protein>
    <submittedName>
        <fullName evidence="1">Uncharacterized protein</fullName>
    </submittedName>
</protein>
<sequence>MFIVYLLLAIVSFIFVKKKEGTYFDPASIIVGTWCVFPAINSLHPCSLYALDWRTHFCILLSFFSFMFYYYGNNRKMSRASIPTADFSVNYKILIALNAAVVILLIGKSINAWNNIGLVGWAMQRHTGFEDFGSSIDLVLFDLLAKPIIYASSVIFAVLLANGKKINIVFLALLIINIAQDVVLFAARASIIKLILYMVFAFFFLTKRKYTKFQKLGFVCLVVVVFMVNGFITQQRNIGIESNTWETMVVYYIAPFNVLDYYIKNPSFSHISLDNLNYGLGIFGCFTNIIAMGVYVLFGTKYYGTDNSITQITGESVPVSPTIEMNAACTADYCFLMDFSYLGIIVGFGLMAYCIAKAKKLYFEKQNMFSATLYVFMLYEIFRLSVFYDFVLPSYLFTIVFIWLFTKHTGKNVASN</sequence>
<keyword evidence="2" id="KW-1185">Reference proteome</keyword>
<dbReference type="NCBIfam" id="TIGR04370">
    <property type="entry name" value="glyco_rpt_poly"/>
    <property type="match status" value="1"/>
</dbReference>
<dbReference type="HOGENOM" id="CLU_049424_0_0_10"/>
<evidence type="ECO:0000313" key="1">
    <source>
        <dbReference type="EMBL" id="EFB34522.1"/>
    </source>
</evidence>
<organism evidence="1 2">
    <name type="scientific">Segatella copri DSM 18205</name>
    <dbReference type="NCBI Taxonomy" id="537011"/>
    <lineage>
        <taxon>Bacteria</taxon>
        <taxon>Pseudomonadati</taxon>
        <taxon>Bacteroidota</taxon>
        <taxon>Bacteroidia</taxon>
        <taxon>Bacteroidales</taxon>
        <taxon>Prevotellaceae</taxon>
        <taxon>Segatella</taxon>
    </lineage>
</organism>
<dbReference type="AlphaFoldDB" id="D1PFE9"/>
<dbReference type="GeneID" id="69850379"/>
<evidence type="ECO:0000313" key="2">
    <source>
        <dbReference type="Proteomes" id="UP000004477"/>
    </source>
</evidence>
<dbReference type="RefSeq" id="WP_006848638.1">
    <property type="nucleotide sequence ID" value="NZ_CP085933.1"/>
</dbReference>
<comment type="caution">
    <text evidence="1">The sequence shown here is derived from an EMBL/GenBank/DDBJ whole genome shotgun (WGS) entry which is preliminary data.</text>
</comment>
<dbReference type="STRING" id="537011.PREVCOP_05956"/>
<proteinExistence type="predicted"/>
<gene>
    <name evidence="1" type="ORF">PREVCOP_05956</name>
</gene>
<accession>D1PFE9</accession>
<name>D1PFE9_9BACT</name>
<dbReference type="Proteomes" id="UP000004477">
    <property type="component" value="Unassembled WGS sequence"/>
</dbReference>
<dbReference type="PaxDb" id="537011-PREVCOP_05956"/>
<dbReference type="EMBL" id="ACBX02000035">
    <property type="protein sequence ID" value="EFB34522.1"/>
    <property type="molecule type" value="Genomic_DNA"/>
</dbReference>
<reference evidence="1" key="1">
    <citation type="submission" date="2009-11" db="EMBL/GenBank/DDBJ databases">
        <authorList>
            <person name="Weinstock G."/>
            <person name="Sodergren E."/>
            <person name="Clifton S."/>
            <person name="Fulton L."/>
            <person name="Fulton B."/>
            <person name="Courtney L."/>
            <person name="Fronick C."/>
            <person name="Harrison M."/>
            <person name="Strong C."/>
            <person name="Farmer C."/>
            <person name="Delahaunty K."/>
            <person name="Markovic C."/>
            <person name="Hall O."/>
            <person name="Minx P."/>
            <person name="Tomlinson C."/>
            <person name="Mitreva M."/>
            <person name="Nelson J."/>
            <person name="Hou S."/>
            <person name="Wollam A."/>
            <person name="Pepin K.H."/>
            <person name="Johnson M."/>
            <person name="Bhonagiri V."/>
            <person name="Nash W.E."/>
            <person name="Warren W."/>
            <person name="Chinwalla A."/>
            <person name="Mardis E.R."/>
            <person name="Wilson R.K."/>
        </authorList>
    </citation>
    <scope>NUCLEOTIDE SEQUENCE [LARGE SCALE GENOMIC DNA]</scope>
    <source>
        <strain evidence="1">DSM 18205</strain>
    </source>
</reference>